<dbReference type="GO" id="GO:0003700">
    <property type="term" value="F:DNA-binding transcription factor activity"/>
    <property type="evidence" value="ECO:0007669"/>
    <property type="project" value="InterPro"/>
</dbReference>
<dbReference type="InterPro" id="IPR040198">
    <property type="entry name" value="Fido_containing"/>
</dbReference>
<dbReference type="Gene3D" id="1.10.10.10">
    <property type="entry name" value="Winged helix-like DNA-binding domain superfamily/Winged helix DNA-binding domain"/>
    <property type="match status" value="1"/>
</dbReference>
<reference evidence="6" key="2">
    <citation type="journal article" date="2021" name="PeerJ">
        <title>Extensive microbial diversity within the chicken gut microbiome revealed by metagenomics and culture.</title>
        <authorList>
            <person name="Gilroy R."/>
            <person name="Ravi A."/>
            <person name="Getino M."/>
            <person name="Pursley I."/>
            <person name="Horton D.L."/>
            <person name="Alikhan N.F."/>
            <person name="Baker D."/>
            <person name="Gharbi K."/>
            <person name="Hall N."/>
            <person name="Watson M."/>
            <person name="Adriaenssens E.M."/>
            <person name="Foster-Nyarko E."/>
            <person name="Jarju S."/>
            <person name="Secka A."/>
            <person name="Antonio M."/>
            <person name="Oren A."/>
            <person name="Chaudhuri R.R."/>
            <person name="La Ragione R."/>
            <person name="Hildebrand F."/>
            <person name="Pallen M.J."/>
        </authorList>
    </citation>
    <scope>NUCLEOTIDE SEQUENCE</scope>
    <source>
        <strain evidence="6">3924</strain>
    </source>
</reference>
<reference evidence="6" key="1">
    <citation type="submission" date="2020-10" db="EMBL/GenBank/DDBJ databases">
        <authorList>
            <person name="Gilroy R."/>
        </authorList>
    </citation>
    <scope>NUCLEOTIDE SEQUENCE</scope>
    <source>
        <strain evidence="6">3924</strain>
    </source>
</reference>
<keyword evidence="4" id="KW-0067">ATP-binding</keyword>
<dbReference type="InterPro" id="IPR001034">
    <property type="entry name" value="DeoR_HTH"/>
</dbReference>
<dbReference type="PANTHER" id="PTHR13504:SF38">
    <property type="entry name" value="FIDO DOMAIN-CONTAINING PROTEIN"/>
    <property type="match status" value="1"/>
</dbReference>
<dbReference type="SUPFAM" id="SSF46785">
    <property type="entry name" value="Winged helix' DNA-binding domain"/>
    <property type="match status" value="1"/>
</dbReference>
<dbReference type="InterPro" id="IPR013196">
    <property type="entry name" value="HTH_11"/>
</dbReference>
<dbReference type="Pfam" id="PF08279">
    <property type="entry name" value="HTH_11"/>
    <property type="match status" value="1"/>
</dbReference>
<accession>A0A940DI73</accession>
<dbReference type="GO" id="GO:0005524">
    <property type="term" value="F:ATP binding"/>
    <property type="evidence" value="ECO:0007669"/>
    <property type="project" value="UniProtKB-KW"/>
</dbReference>
<evidence type="ECO:0000256" key="3">
    <source>
        <dbReference type="PIRSR" id="PIRSR640198-1"/>
    </source>
</evidence>
<dbReference type="InterPro" id="IPR003812">
    <property type="entry name" value="Fido"/>
</dbReference>
<organism evidence="6 7">
    <name type="scientific">Candidatus Aphodosoma intestinipullorum</name>
    <dbReference type="NCBI Taxonomy" id="2840674"/>
    <lineage>
        <taxon>Bacteria</taxon>
        <taxon>Pseudomonadati</taxon>
        <taxon>Bacteroidota</taxon>
        <taxon>Bacteroidia</taxon>
        <taxon>Bacteroidales</taxon>
        <taxon>Candidatus Aphodosoma</taxon>
    </lineage>
</organism>
<evidence type="ECO:0000313" key="6">
    <source>
        <dbReference type="EMBL" id="MBO8439090.1"/>
    </source>
</evidence>
<evidence type="ECO:0000313" key="7">
    <source>
        <dbReference type="Proteomes" id="UP000712007"/>
    </source>
</evidence>
<keyword evidence="2" id="KW-0804">Transcription</keyword>
<dbReference type="PROSITE" id="PS51459">
    <property type="entry name" value="FIDO"/>
    <property type="match status" value="1"/>
</dbReference>
<dbReference type="PANTHER" id="PTHR13504">
    <property type="entry name" value="FIDO DOMAIN-CONTAINING PROTEIN DDB_G0283145"/>
    <property type="match status" value="1"/>
</dbReference>
<dbReference type="SUPFAM" id="SSF140931">
    <property type="entry name" value="Fic-like"/>
    <property type="match status" value="1"/>
</dbReference>
<keyword evidence="4" id="KW-0547">Nucleotide-binding</keyword>
<dbReference type="Pfam" id="PF02661">
    <property type="entry name" value="Fic"/>
    <property type="match status" value="1"/>
</dbReference>
<keyword evidence="1" id="KW-0805">Transcription regulation</keyword>
<dbReference type="SMART" id="SM00420">
    <property type="entry name" value="HTH_DEOR"/>
    <property type="match status" value="1"/>
</dbReference>
<dbReference type="Proteomes" id="UP000712007">
    <property type="component" value="Unassembled WGS sequence"/>
</dbReference>
<comment type="caution">
    <text evidence="6">The sequence shown here is derived from an EMBL/GenBank/DDBJ whole genome shotgun (WGS) entry which is preliminary data.</text>
</comment>
<protein>
    <submittedName>
        <fullName evidence="6">Fic family protein</fullName>
    </submittedName>
</protein>
<name>A0A940DI73_9BACT</name>
<gene>
    <name evidence="6" type="ORF">IAC51_00385</name>
</gene>
<feature type="binding site" evidence="4">
    <location>
        <begin position="210"/>
        <end position="220"/>
    </location>
    <ligand>
        <name>ATP</name>
        <dbReference type="ChEBI" id="CHEBI:30616"/>
    </ligand>
</feature>
<proteinExistence type="predicted"/>
<evidence type="ECO:0000256" key="4">
    <source>
        <dbReference type="PIRSR" id="PIRSR640198-2"/>
    </source>
</evidence>
<feature type="domain" description="Fido" evidence="5">
    <location>
        <begin position="176"/>
        <end position="331"/>
    </location>
</feature>
<evidence type="ECO:0000256" key="1">
    <source>
        <dbReference type="ARBA" id="ARBA00023015"/>
    </source>
</evidence>
<dbReference type="Gene3D" id="1.10.3290.10">
    <property type="entry name" value="Fido-like domain"/>
    <property type="match status" value="1"/>
</dbReference>
<dbReference type="InterPro" id="IPR036390">
    <property type="entry name" value="WH_DNA-bd_sf"/>
</dbReference>
<feature type="binding site" evidence="4">
    <location>
        <begin position="270"/>
        <end position="277"/>
    </location>
    <ligand>
        <name>ATP</name>
        <dbReference type="ChEBI" id="CHEBI:30616"/>
    </ligand>
</feature>
<feature type="active site" evidence="3">
    <location>
        <position position="266"/>
    </location>
</feature>
<sequence length="436" mass="50888">MIEKPPKISNAMVQRAIKLLSDSKIKETIDSYNDDYLYWSDIKYKPFPDATIDKETVWACIKVSRMMQRTFIWNKYGIHFYVTNKMQRQCHDFDMNYGGSWIADGNITDDNRKRFLISSLMEEAISSSQMEGAATTRKVAKEMLRKEIKPRNKSEMMIYNNYKCIRFITDNKNNRLTPEMLLEIHALMTKNTLEDSENEGRFRQDDTVDVIDSITHETVHTPPTHTDIPGFVSDLCAFFNGEDNHREFIHPIIKGIMIHFLLAYVHPFADGNGRTARALFYFYMLKAGYWITEYLSISRIIYKTKKSYEKSFLRTEADENDAGYFIAFNLRILELAFSEFRSYVQRKNNHDKTTLRMIVKNGLNERQAKIISMVKENPQRILTVKELQNIFGVSHVTVTKDMDALLKAGIMSVTNINKVKKAYFKGDAFDRIISEE</sequence>
<dbReference type="InterPro" id="IPR036597">
    <property type="entry name" value="Fido-like_dom_sf"/>
</dbReference>
<evidence type="ECO:0000259" key="5">
    <source>
        <dbReference type="PROSITE" id="PS51459"/>
    </source>
</evidence>
<evidence type="ECO:0000256" key="2">
    <source>
        <dbReference type="ARBA" id="ARBA00023163"/>
    </source>
</evidence>
<dbReference type="AlphaFoldDB" id="A0A940DI73"/>
<dbReference type="InterPro" id="IPR036388">
    <property type="entry name" value="WH-like_DNA-bd_sf"/>
</dbReference>
<dbReference type="EMBL" id="JADIMV010000007">
    <property type="protein sequence ID" value="MBO8439090.1"/>
    <property type="molecule type" value="Genomic_DNA"/>
</dbReference>